<gene>
    <name evidence="1" type="ORF">NITHO_5280005</name>
</gene>
<dbReference type="RefSeq" id="WP_008480682.1">
    <property type="nucleotide sequence ID" value="NZ_CAGS01000477.1"/>
</dbReference>
<reference evidence="1 2" key="1">
    <citation type="journal article" date="2012" name="ISME J.">
        <title>Nitrification expanded: discovery, physiology and genomics of a nitrite-oxidizing bacterium from the phylum Chloroflexi.</title>
        <authorList>
            <person name="Sorokin D.Y."/>
            <person name="Lucker S."/>
            <person name="Vejmelkova D."/>
            <person name="Kostrikina N.A."/>
            <person name="Kleerebezem R."/>
            <person name="Rijpstra W.I."/>
            <person name="Damste J.S."/>
            <person name="Le Paslier D."/>
            <person name="Muyzer G."/>
            <person name="Wagner M."/>
            <person name="van Loosdrecht M.C."/>
            <person name="Daims H."/>
        </authorList>
    </citation>
    <scope>NUCLEOTIDE SEQUENCE [LARGE SCALE GENOMIC DNA]</scope>
    <source>
        <strain evidence="2">none</strain>
    </source>
</reference>
<accession>I4ELS6</accession>
<evidence type="ECO:0000313" key="1">
    <source>
        <dbReference type="EMBL" id="CCF85638.1"/>
    </source>
</evidence>
<dbReference type="Proteomes" id="UP000004221">
    <property type="component" value="Unassembled WGS sequence"/>
</dbReference>
<proteinExistence type="predicted"/>
<sequence>MGVYRKSGIAAAFRGYDEDYLKFDGSDDDVVGMTETVEAAAGVKSPDWSTMTAFEHRESPRWQTYIDTYRKTTGRKWPPVYRVTIQIEAEALSDDEIEAYWLRAARPD</sequence>
<evidence type="ECO:0000313" key="2">
    <source>
        <dbReference type="Proteomes" id="UP000004221"/>
    </source>
</evidence>
<name>I4ELS6_9BACT</name>
<dbReference type="EMBL" id="CAGS01000477">
    <property type="protein sequence ID" value="CCF85638.1"/>
    <property type="molecule type" value="Genomic_DNA"/>
</dbReference>
<protein>
    <submittedName>
        <fullName evidence="1">Uncharacterized protein</fullName>
    </submittedName>
</protein>
<keyword evidence="2" id="KW-1185">Reference proteome</keyword>
<comment type="caution">
    <text evidence="1">The sequence shown here is derived from an EMBL/GenBank/DDBJ whole genome shotgun (WGS) entry which is preliminary data.</text>
</comment>
<dbReference type="AlphaFoldDB" id="I4ELS6"/>
<organism evidence="1 2">
    <name type="scientific">Nitrolancea hollandica Lb</name>
    <dbReference type="NCBI Taxonomy" id="1129897"/>
    <lineage>
        <taxon>Bacteria</taxon>
        <taxon>Pseudomonadati</taxon>
        <taxon>Thermomicrobiota</taxon>
        <taxon>Thermomicrobia</taxon>
        <taxon>Sphaerobacterales</taxon>
        <taxon>Sphaerobacterineae</taxon>
        <taxon>Sphaerobacteraceae</taxon>
        <taxon>Nitrolancea</taxon>
    </lineage>
</organism>